<sequence length="74" mass="8667">MKSYGTHKKSWLRIYAIQIQDVFIVTGGAIKLTQTMQEHEHTQQELNNLMKVANGLKRNLLKENIDFDFISFEI</sequence>
<evidence type="ECO:0000313" key="2">
    <source>
        <dbReference type="EMBL" id="MEA5402879.1"/>
    </source>
</evidence>
<protein>
    <submittedName>
        <fullName evidence="2">Uncharacterized protein</fullName>
    </submittedName>
</protein>
<dbReference type="RefSeq" id="WP_323327861.1">
    <property type="nucleotide sequence ID" value="NZ_JAYGIL010000008.1"/>
</dbReference>
<reference evidence="2 3" key="1">
    <citation type="submission" date="2023-12" db="EMBL/GenBank/DDBJ databases">
        <title>Novel species of the genus Arcicella isolated from rivers.</title>
        <authorList>
            <person name="Lu H."/>
        </authorList>
    </citation>
    <scope>NUCLEOTIDE SEQUENCE [LARGE SCALE GENOMIC DNA]</scope>
    <source>
        <strain evidence="2 3">DC2W</strain>
    </source>
</reference>
<gene>
    <name evidence="2" type="ORF">VB776_08135</name>
</gene>
<proteinExistence type="predicted"/>
<comment type="caution">
    <text evidence="2">The sequence shown here is derived from an EMBL/GenBank/DDBJ whole genome shotgun (WGS) entry which is preliminary data.</text>
</comment>
<dbReference type="Proteomes" id="UP001303899">
    <property type="component" value="Unassembled WGS sequence"/>
</dbReference>
<evidence type="ECO:0000313" key="3">
    <source>
        <dbReference type="Proteomes" id="UP001303899"/>
    </source>
</evidence>
<accession>A0ABU5S3A2</accession>
<organism evidence="2 3">
    <name type="scientific">Arcicella gelida</name>
    <dbReference type="NCBI Taxonomy" id="2984195"/>
    <lineage>
        <taxon>Bacteria</taxon>
        <taxon>Pseudomonadati</taxon>
        <taxon>Bacteroidota</taxon>
        <taxon>Cytophagia</taxon>
        <taxon>Cytophagales</taxon>
        <taxon>Flectobacillaceae</taxon>
        <taxon>Arcicella</taxon>
    </lineage>
</organism>
<name>A0ABU5S3A2_9BACT</name>
<feature type="coiled-coil region" evidence="1">
    <location>
        <begin position="32"/>
        <end position="59"/>
    </location>
</feature>
<evidence type="ECO:0000256" key="1">
    <source>
        <dbReference type="SAM" id="Coils"/>
    </source>
</evidence>
<keyword evidence="3" id="KW-1185">Reference proteome</keyword>
<dbReference type="EMBL" id="JAYGIL010000008">
    <property type="protein sequence ID" value="MEA5402879.1"/>
    <property type="molecule type" value="Genomic_DNA"/>
</dbReference>
<keyword evidence="1" id="KW-0175">Coiled coil</keyword>